<keyword evidence="7 8" id="KW-0472">Membrane</keyword>
<dbReference type="GO" id="GO:0016757">
    <property type="term" value="F:glycosyltransferase activity"/>
    <property type="evidence" value="ECO:0007669"/>
    <property type="project" value="UniProtKB-UniRule"/>
</dbReference>
<comment type="similarity">
    <text evidence="2 8">Belongs to the glycosyltransferase 92 family.</text>
</comment>
<evidence type="ECO:0000313" key="9">
    <source>
        <dbReference type="EMBL" id="KAH6756889.1"/>
    </source>
</evidence>
<dbReference type="EC" id="2.4.1.-" evidence="8"/>
<proteinExistence type="inferred from homology"/>
<gene>
    <name evidence="9" type="ORF">C2S53_006691</name>
</gene>
<comment type="subcellular location">
    <subcellularLocation>
        <location evidence="1">Membrane</location>
        <topology evidence="1">Single-pass membrane protein</topology>
    </subcellularLocation>
</comment>
<dbReference type="PANTHER" id="PTHR21461">
    <property type="entry name" value="GLYCOSYLTRANSFERASE FAMILY 92 PROTEIN"/>
    <property type="match status" value="1"/>
</dbReference>
<dbReference type="AlphaFoldDB" id="A0AAD4NY60"/>
<evidence type="ECO:0000256" key="4">
    <source>
        <dbReference type="ARBA" id="ARBA00022679"/>
    </source>
</evidence>
<keyword evidence="10" id="KW-1185">Reference proteome</keyword>
<dbReference type="GO" id="GO:0016020">
    <property type="term" value="C:membrane"/>
    <property type="evidence" value="ECO:0007669"/>
    <property type="project" value="UniProtKB-SubCell"/>
</dbReference>
<evidence type="ECO:0000256" key="1">
    <source>
        <dbReference type="ARBA" id="ARBA00004167"/>
    </source>
</evidence>
<accession>A0AAD4NY60</accession>
<organism evidence="9 10">
    <name type="scientific">Perilla frutescens var. hirtella</name>
    <name type="common">Perilla citriodora</name>
    <name type="synonym">Perilla setoyensis</name>
    <dbReference type="NCBI Taxonomy" id="608512"/>
    <lineage>
        <taxon>Eukaryota</taxon>
        <taxon>Viridiplantae</taxon>
        <taxon>Streptophyta</taxon>
        <taxon>Embryophyta</taxon>
        <taxon>Tracheophyta</taxon>
        <taxon>Spermatophyta</taxon>
        <taxon>Magnoliopsida</taxon>
        <taxon>eudicotyledons</taxon>
        <taxon>Gunneridae</taxon>
        <taxon>Pentapetalae</taxon>
        <taxon>asterids</taxon>
        <taxon>lamiids</taxon>
        <taxon>Lamiales</taxon>
        <taxon>Lamiaceae</taxon>
        <taxon>Nepetoideae</taxon>
        <taxon>Elsholtzieae</taxon>
        <taxon>Perilla</taxon>
    </lineage>
</organism>
<reference evidence="9 10" key="1">
    <citation type="journal article" date="2021" name="Nat. Commun.">
        <title>Incipient diploidization of the medicinal plant Perilla within 10,000 years.</title>
        <authorList>
            <person name="Zhang Y."/>
            <person name="Shen Q."/>
            <person name="Leng L."/>
            <person name="Zhang D."/>
            <person name="Chen S."/>
            <person name="Shi Y."/>
            <person name="Ning Z."/>
            <person name="Chen S."/>
        </authorList>
    </citation>
    <scope>NUCLEOTIDE SEQUENCE [LARGE SCALE GENOMIC DNA]</scope>
    <source>
        <strain evidence="10">cv. PC099</strain>
    </source>
</reference>
<protein>
    <recommendedName>
        <fullName evidence="8">Glycosyltransferase family 92 protein</fullName>
        <ecNumber evidence="8">2.4.1.-</ecNumber>
    </recommendedName>
</protein>
<evidence type="ECO:0000256" key="5">
    <source>
        <dbReference type="ARBA" id="ARBA00022692"/>
    </source>
</evidence>
<keyword evidence="6 8" id="KW-1133">Transmembrane helix</keyword>
<evidence type="ECO:0000256" key="2">
    <source>
        <dbReference type="ARBA" id="ARBA00007647"/>
    </source>
</evidence>
<sequence length="486" mass="55334">MVMSNQKEKDENSKRRTLVGIAWNCAAELKLLLSALLFLCTLATLLQFLPSRFFISPSDIRRCLTTPTTASLPPPSQQMSTDEMSDDGVLKRAFNPYGSAAYNFIFMSAYRGGADTFAVIGLSSKPLHIYGKPSYECQWVPRHNSTANATVTTIGQKILPDWGYGRVYTVVVVNCTFRSPAGADGKGGKLILHADSDIIVALDETAEEFTDFTAQVESVPAYDYVYCGSPLYGKLSPARVREWVAYHVRLLGKKSHFVMHDAGGVHEGVREVLRPWMEKGFVSLQDVREQESFDGYYHNQFLIVNDCLHRYRFRAKWIFFFDVDEFIFVPKKSTINSLMNSLSGFTQFTIEQMPMSSTLCHEQDGPLPLAFRKWGFEKLVYRDVKRGVRRDRKYAVQPRNVFATGVHMSQNTLGRTTYKTEGRIRYFHYHGTIANRREPCNQFLNQSQITLDGIPYVMDTTMREVAAAVKRFELKTIGPVLQRTRQ</sequence>
<keyword evidence="4 8" id="KW-0808">Transferase</keyword>
<keyword evidence="3 8" id="KW-0328">Glycosyltransferase</keyword>
<evidence type="ECO:0000256" key="8">
    <source>
        <dbReference type="RuleBase" id="RU366017"/>
    </source>
</evidence>
<evidence type="ECO:0000313" key="10">
    <source>
        <dbReference type="Proteomes" id="UP001190926"/>
    </source>
</evidence>
<feature type="transmembrane region" description="Helical" evidence="8">
    <location>
        <begin position="21"/>
        <end position="49"/>
    </location>
</feature>
<evidence type="ECO:0000256" key="7">
    <source>
        <dbReference type="ARBA" id="ARBA00023136"/>
    </source>
</evidence>
<dbReference type="InterPro" id="IPR008166">
    <property type="entry name" value="Glyco_transf_92"/>
</dbReference>
<dbReference type="Pfam" id="PF01697">
    <property type="entry name" value="Glyco_transf_92"/>
    <property type="match status" value="1"/>
</dbReference>
<evidence type="ECO:0000256" key="3">
    <source>
        <dbReference type="ARBA" id="ARBA00022676"/>
    </source>
</evidence>
<dbReference type="Proteomes" id="UP001190926">
    <property type="component" value="Unassembled WGS sequence"/>
</dbReference>
<dbReference type="PANTHER" id="PTHR21461:SF12">
    <property type="entry name" value="GALACTAN BETA-1,4-GALACTOSYLTRANSFERASE GALS2"/>
    <property type="match status" value="1"/>
</dbReference>
<name>A0AAD4NY60_PERFH</name>
<keyword evidence="5 8" id="KW-0812">Transmembrane</keyword>
<dbReference type="GO" id="GO:0005737">
    <property type="term" value="C:cytoplasm"/>
    <property type="evidence" value="ECO:0007669"/>
    <property type="project" value="TreeGrafter"/>
</dbReference>
<dbReference type="EMBL" id="SDAM02029499">
    <property type="protein sequence ID" value="KAH6756889.1"/>
    <property type="molecule type" value="Genomic_DNA"/>
</dbReference>
<comment type="caution">
    <text evidence="9">The sequence shown here is derived from an EMBL/GenBank/DDBJ whole genome shotgun (WGS) entry which is preliminary data.</text>
</comment>
<evidence type="ECO:0000256" key="6">
    <source>
        <dbReference type="ARBA" id="ARBA00022989"/>
    </source>
</evidence>